<feature type="region of interest" description="Disordered" evidence="1">
    <location>
        <begin position="1"/>
        <end position="49"/>
    </location>
</feature>
<proteinExistence type="predicted"/>
<sequence>MRPQRLCPHDGGAGGKAASESAPRSAGILLSRARAPPPAPPWPDGGSESLRSPCCGLAIYTTIYMVCCPSSYDKNICLLISSSLGSRLYPQPSIPLSHTGDNNDGDNDDDHDDDNHDDSDGDDSVELA</sequence>
<dbReference type="AlphaFoldDB" id="A0AAV4C462"/>
<comment type="caution">
    <text evidence="2">The sequence shown here is derived from an EMBL/GenBank/DDBJ whole genome shotgun (WGS) entry which is preliminary data.</text>
</comment>
<reference evidence="2 3" key="1">
    <citation type="journal article" date="2021" name="Elife">
        <title>Chloroplast acquisition without the gene transfer in kleptoplastic sea slugs, Plakobranchus ocellatus.</title>
        <authorList>
            <person name="Maeda T."/>
            <person name="Takahashi S."/>
            <person name="Yoshida T."/>
            <person name="Shimamura S."/>
            <person name="Takaki Y."/>
            <person name="Nagai Y."/>
            <person name="Toyoda A."/>
            <person name="Suzuki Y."/>
            <person name="Arimoto A."/>
            <person name="Ishii H."/>
            <person name="Satoh N."/>
            <person name="Nishiyama T."/>
            <person name="Hasebe M."/>
            <person name="Maruyama T."/>
            <person name="Minagawa J."/>
            <person name="Obokata J."/>
            <person name="Shigenobu S."/>
        </authorList>
    </citation>
    <scope>NUCLEOTIDE SEQUENCE [LARGE SCALE GENOMIC DNA]</scope>
</reference>
<organism evidence="2 3">
    <name type="scientific">Plakobranchus ocellatus</name>
    <dbReference type="NCBI Taxonomy" id="259542"/>
    <lineage>
        <taxon>Eukaryota</taxon>
        <taxon>Metazoa</taxon>
        <taxon>Spiralia</taxon>
        <taxon>Lophotrochozoa</taxon>
        <taxon>Mollusca</taxon>
        <taxon>Gastropoda</taxon>
        <taxon>Heterobranchia</taxon>
        <taxon>Euthyneura</taxon>
        <taxon>Panpulmonata</taxon>
        <taxon>Sacoglossa</taxon>
        <taxon>Placobranchoidea</taxon>
        <taxon>Plakobranchidae</taxon>
        <taxon>Plakobranchus</taxon>
    </lineage>
</organism>
<protein>
    <submittedName>
        <fullName evidence="2">Uncharacterized protein</fullName>
    </submittedName>
</protein>
<dbReference type="EMBL" id="BLXT01005907">
    <property type="protein sequence ID" value="GFO27334.1"/>
    <property type="molecule type" value="Genomic_DNA"/>
</dbReference>
<keyword evidence="3" id="KW-1185">Reference proteome</keyword>
<dbReference type="Proteomes" id="UP000735302">
    <property type="component" value="Unassembled WGS sequence"/>
</dbReference>
<accession>A0AAV4C462</accession>
<feature type="compositionally biased region" description="Acidic residues" evidence="1">
    <location>
        <begin position="103"/>
        <end position="128"/>
    </location>
</feature>
<name>A0AAV4C462_9GAST</name>
<evidence type="ECO:0000313" key="3">
    <source>
        <dbReference type="Proteomes" id="UP000735302"/>
    </source>
</evidence>
<feature type="region of interest" description="Disordered" evidence="1">
    <location>
        <begin position="90"/>
        <end position="128"/>
    </location>
</feature>
<evidence type="ECO:0000313" key="2">
    <source>
        <dbReference type="EMBL" id="GFO27334.1"/>
    </source>
</evidence>
<gene>
    <name evidence="2" type="ORF">PoB_005383900</name>
</gene>
<evidence type="ECO:0000256" key="1">
    <source>
        <dbReference type="SAM" id="MobiDB-lite"/>
    </source>
</evidence>